<organism evidence="3 4">
    <name type="scientific">Paraburkholderia susongensis</name>
    <dbReference type="NCBI Taxonomy" id="1515439"/>
    <lineage>
        <taxon>Bacteria</taxon>
        <taxon>Pseudomonadati</taxon>
        <taxon>Pseudomonadota</taxon>
        <taxon>Betaproteobacteria</taxon>
        <taxon>Burkholderiales</taxon>
        <taxon>Burkholderiaceae</taxon>
        <taxon>Paraburkholderia</taxon>
    </lineage>
</organism>
<gene>
    <name evidence="3" type="ORF">SAMN06265784_103169</name>
</gene>
<sequence>MNKPLLSQQRPADCPCGGATSEPRSGAAAKAPRFAQCCGRYIDGGEAAPRALELMRSRYSAYVLGLSDYLRATWDARTCPADLDADPAAPGAPRWLGLQIKSFAESDADHATVEFIARYKVGGRAHRLHELSRFVRGEDGRWRYVDGDVSE</sequence>
<dbReference type="EMBL" id="FXAT01000003">
    <property type="protein sequence ID" value="SMG33556.1"/>
    <property type="molecule type" value="Genomic_DNA"/>
</dbReference>
<dbReference type="Gene3D" id="3.10.450.50">
    <property type="match status" value="1"/>
</dbReference>
<feature type="domain" description="YchJ-like middle NTF2-like" evidence="2">
    <location>
        <begin position="51"/>
        <end position="147"/>
    </location>
</feature>
<feature type="compositionally biased region" description="Polar residues" evidence="1">
    <location>
        <begin position="1"/>
        <end position="10"/>
    </location>
</feature>
<evidence type="ECO:0000313" key="4">
    <source>
        <dbReference type="Proteomes" id="UP000193228"/>
    </source>
</evidence>
<dbReference type="InterPro" id="IPR048469">
    <property type="entry name" value="YchJ-like_M"/>
</dbReference>
<protein>
    <submittedName>
        <fullName evidence="3">SEC-C motif-containing protein</fullName>
    </submittedName>
</protein>
<feature type="region of interest" description="Disordered" evidence="1">
    <location>
        <begin position="1"/>
        <end position="27"/>
    </location>
</feature>
<dbReference type="SUPFAM" id="SSF54427">
    <property type="entry name" value="NTF2-like"/>
    <property type="match status" value="1"/>
</dbReference>
<reference evidence="4" key="1">
    <citation type="submission" date="2017-04" db="EMBL/GenBank/DDBJ databases">
        <authorList>
            <person name="Varghese N."/>
            <person name="Submissions S."/>
        </authorList>
    </citation>
    <scope>NUCLEOTIDE SEQUENCE [LARGE SCALE GENOMIC DNA]</scope>
    <source>
        <strain evidence="4">LMG 29540</strain>
    </source>
</reference>
<dbReference type="InterPro" id="IPR032710">
    <property type="entry name" value="NTF2-like_dom_sf"/>
</dbReference>
<dbReference type="STRING" id="1515439.SAMN06265784_103169"/>
<dbReference type="RefSeq" id="WP_085482432.1">
    <property type="nucleotide sequence ID" value="NZ_FXAT01000003.1"/>
</dbReference>
<dbReference type="Pfam" id="PF17775">
    <property type="entry name" value="YchJ_M-like"/>
    <property type="match status" value="1"/>
</dbReference>
<dbReference type="OrthoDB" id="21421at2"/>
<dbReference type="NCBIfam" id="NF002502">
    <property type="entry name" value="PRK01842.1"/>
    <property type="match status" value="1"/>
</dbReference>
<dbReference type="Proteomes" id="UP000193228">
    <property type="component" value="Unassembled WGS sequence"/>
</dbReference>
<evidence type="ECO:0000259" key="2">
    <source>
        <dbReference type="Pfam" id="PF17775"/>
    </source>
</evidence>
<accession>A0A1X7JYZ4</accession>
<evidence type="ECO:0000313" key="3">
    <source>
        <dbReference type="EMBL" id="SMG33556.1"/>
    </source>
</evidence>
<proteinExistence type="predicted"/>
<keyword evidence="4" id="KW-1185">Reference proteome</keyword>
<dbReference type="AlphaFoldDB" id="A0A1X7JYZ4"/>
<name>A0A1X7JYZ4_9BURK</name>
<evidence type="ECO:0000256" key="1">
    <source>
        <dbReference type="SAM" id="MobiDB-lite"/>
    </source>
</evidence>